<dbReference type="AlphaFoldDB" id="A0A9W6JI31"/>
<dbReference type="SUPFAM" id="SSF64518">
    <property type="entry name" value="Phase 1 flagellin"/>
    <property type="match status" value="1"/>
</dbReference>
<name>A0A9W6JI31_9HYPH</name>
<dbReference type="PANTHER" id="PTHR42792:SF1">
    <property type="entry name" value="FLAGELLAR HOOK-ASSOCIATED PROTEIN 3"/>
    <property type="match status" value="1"/>
</dbReference>
<reference evidence="1" key="1">
    <citation type="journal article" date="2014" name="Int. J. Syst. Evol. Microbiol.">
        <title>Complete genome sequence of Corynebacterium casei LMG S-19264T (=DSM 44701T), isolated from a smear-ripened cheese.</title>
        <authorList>
            <consortium name="US DOE Joint Genome Institute (JGI-PGF)"/>
            <person name="Walter F."/>
            <person name="Albersmeier A."/>
            <person name="Kalinowski J."/>
            <person name="Ruckert C."/>
        </authorList>
    </citation>
    <scope>NUCLEOTIDE SEQUENCE</scope>
    <source>
        <strain evidence="1">VKM B-2555</strain>
    </source>
</reference>
<dbReference type="Proteomes" id="UP001143364">
    <property type="component" value="Unassembled WGS sequence"/>
</dbReference>
<dbReference type="PANTHER" id="PTHR42792">
    <property type="entry name" value="FLAGELLIN"/>
    <property type="match status" value="1"/>
</dbReference>
<evidence type="ECO:0000313" key="2">
    <source>
        <dbReference type="Proteomes" id="UP001143364"/>
    </source>
</evidence>
<dbReference type="GO" id="GO:0009288">
    <property type="term" value="C:bacterial-type flagellum"/>
    <property type="evidence" value="ECO:0007669"/>
    <property type="project" value="InterPro"/>
</dbReference>
<dbReference type="InterPro" id="IPR001492">
    <property type="entry name" value="Flagellin"/>
</dbReference>
<dbReference type="GO" id="GO:0005198">
    <property type="term" value="F:structural molecule activity"/>
    <property type="evidence" value="ECO:0007669"/>
    <property type="project" value="InterPro"/>
</dbReference>
<comment type="caution">
    <text evidence="1">The sequence shown here is derived from an EMBL/GenBank/DDBJ whole genome shotgun (WGS) entry which is preliminary data.</text>
</comment>
<evidence type="ECO:0000313" key="1">
    <source>
        <dbReference type="EMBL" id="GLK76623.1"/>
    </source>
</evidence>
<keyword evidence="2" id="KW-1185">Reference proteome</keyword>
<gene>
    <name evidence="1" type="ORF">GCM10008171_18770</name>
</gene>
<proteinExistence type="predicted"/>
<protein>
    <recommendedName>
        <fullName evidence="3">Flagellin</fullName>
    </recommendedName>
</protein>
<reference evidence="1" key="2">
    <citation type="submission" date="2023-01" db="EMBL/GenBank/DDBJ databases">
        <authorList>
            <person name="Sun Q."/>
            <person name="Evtushenko L."/>
        </authorList>
    </citation>
    <scope>NUCLEOTIDE SEQUENCE</scope>
    <source>
        <strain evidence="1">VKM B-2555</strain>
    </source>
</reference>
<dbReference type="EMBL" id="BSFK01000009">
    <property type="protein sequence ID" value="GLK76623.1"/>
    <property type="molecule type" value="Genomic_DNA"/>
</dbReference>
<accession>A0A9W6JI31</accession>
<dbReference type="RefSeq" id="WP_271204492.1">
    <property type="nucleotide sequence ID" value="NZ_BSFK01000009.1"/>
</dbReference>
<organism evidence="1 2">
    <name type="scientific">Methylopila jiangsuensis</name>
    <dbReference type="NCBI Taxonomy" id="586230"/>
    <lineage>
        <taxon>Bacteria</taxon>
        <taxon>Pseudomonadati</taxon>
        <taxon>Pseudomonadota</taxon>
        <taxon>Alphaproteobacteria</taxon>
        <taxon>Hyphomicrobiales</taxon>
        <taxon>Methylopilaceae</taxon>
        <taxon>Methylopila</taxon>
    </lineage>
</organism>
<evidence type="ECO:0008006" key="3">
    <source>
        <dbReference type="Google" id="ProtNLM"/>
    </source>
</evidence>
<sequence length="518" mass="52443">MTSIGPYSSVGVGRPSLARTQADLRTQLDDLTQQLSTGKTATTYAGLGAGGAVSLSMRARLASAESYQATGATVGVRVNLMATTLTGLENLGAQYKTIDSNSFDLTTAGLTVDQSQAAADLQEAIAQLNVEVGGRYLFSGRSTDVKPVLTADAMLNDDGDKAGLKTVIAERRLADLGADGRGRLDVSDVSGGTFTVAQEASGPFGFKLASVSSTLTGGVAQGPTGDPATVTLGAAGTPQDGETVALGLTLPDGTKENLTLTARAVASDEALQAGEFRIGATPDETAANMQAAFDASLKTLGSTALTAASAVEAGEAFFSTAAGAEPARVAGFDGAYASDAERAAALQNASSLDAAGTADLTVSWYQGEDAGDDPRRTATAAVDDGVTVAYGARANEAGTTAVIRNLAVFSAMSFTPSDGDAKARYAALASRTANAMGAAETTSAIKTIAVDLATANTSIKAADDRHDATKALAESAISGVEDVSKEEVTLKILSLQTSLQASYQVTATLRQLSLVNFL</sequence>